<dbReference type="Gene3D" id="3.90.79.10">
    <property type="entry name" value="Nucleoside Triphosphate Pyrophosphohydrolase"/>
    <property type="match status" value="1"/>
</dbReference>
<evidence type="ECO:0000313" key="8">
    <source>
        <dbReference type="EMBL" id="MBY8335717.1"/>
    </source>
</evidence>
<dbReference type="Proteomes" id="UP000759298">
    <property type="component" value="Unassembled WGS sequence"/>
</dbReference>
<gene>
    <name evidence="8" type="ORF">KYN89_01525</name>
</gene>
<keyword evidence="4" id="KW-0378">Hydrolase</keyword>
<reference evidence="8 9" key="1">
    <citation type="submission" date="2021-07" db="EMBL/GenBank/DDBJ databases">
        <title>Alteriqipengyuania abyssalis NZ-12B nov, sp.nov isolated from deep sea sponge in pacific ocean.</title>
        <authorList>
            <person name="Tareen S."/>
            <person name="Wink J."/>
        </authorList>
    </citation>
    <scope>NUCLEOTIDE SEQUENCE [LARGE SCALE GENOMIC DNA]</scope>
    <source>
        <strain evidence="8 9">NZ-12B</strain>
    </source>
</reference>
<comment type="cofactor">
    <cofactor evidence="1">
        <name>Mn(2+)</name>
        <dbReference type="ChEBI" id="CHEBI:29035"/>
    </cofactor>
</comment>
<comment type="caution">
    <text evidence="8">The sequence shown here is derived from an EMBL/GenBank/DDBJ whole genome shotgun (WGS) entry which is preliminary data.</text>
</comment>
<evidence type="ECO:0000256" key="3">
    <source>
        <dbReference type="ARBA" id="ARBA00022723"/>
    </source>
</evidence>
<dbReference type="InterPro" id="IPR039121">
    <property type="entry name" value="NUDT19"/>
</dbReference>
<dbReference type="Pfam" id="PF00293">
    <property type="entry name" value="NUDIX"/>
    <property type="match status" value="1"/>
</dbReference>
<evidence type="ECO:0000256" key="5">
    <source>
        <dbReference type="ARBA" id="ARBA00022842"/>
    </source>
</evidence>
<sequence length="261" mass="28430">MAGSVDQDAPRDGIPAATVVIFRHAPDGGAPQILMQVRSRSLAFAGGMAVFPGGRVDPSDYNLARQAGYVDLDEAAHQIAAIRETLEETGLALGLRGAIDAQSAAEARAILLQEKSLLPVLERMGWSIALDDLVPFARWFPKNERLPRIFDTRFYIADLGTGAVDIAVDAQENTRLFWTSAHDALAGADRGEIDLIFPTRRNLERLAQFDDFDQARDHAQTTPLPTIVPWVEERPEGRSLCIPEGCGYPVTSVPLDGAKRS</sequence>
<protein>
    <submittedName>
        <fullName evidence="8">NUDIX domain-containing protein</fullName>
    </submittedName>
</protein>
<keyword evidence="3" id="KW-0479">Metal-binding</keyword>
<feature type="domain" description="Nudix hydrolase" evidence="7">
    <location>
        <begin position="12"/>
        <end position="201"/>
    </location>
</feature>
<dbReference type="SUPFAM" id="SSF55811">
    <property type="entry name" value="Nudix"/>
    <property type="match status" value="1"/>
</dbReference>
<dbReference type="InterPro" id="IPR000086">
    <property type="entry name" value="NUDIX_hydrolase_dom"/>
</dbReference>
<organism evidence="8 9">
    <name type="scientific">Alteriqipengyuania abyssalis</name>
    <dbReference type="NCBI Taxonomy" id="2860200"/>
    <lineage>
        <taxon>Bacteria</taxon>
        <taxon>Pseudomonadati</taxon>
        <taxon>Pseudomonadota</taxon>
        <taxon>Alphaproteobacteria</taxon>
        <taxon>Sphingomonadales</taxon>
        <taxon>Erythrobacteraceae</taxon>
        <taxon>Alteriqipengyuania</taxon>
    </lineage>
</organism>
<dbReference type="EMBL" id="JAHWXP010000001">
    <property type="protein sequence ID" value="MBY8335717.1"/>
    <property type="molecule type" value="Genomic_DNA"/>
</dbReference>
<evidence type="ECO:0000259" key="7">
    <source>
        <dbReference type="PROSITE" id="PS51462"/>
    </source>
</evidence>
<evidence type="ECO:0000256" key="4">
    <source>
        <dbReference type="ARBA" id="ARBA00022801"/>
    </source>
</evidence>
<evidence type="ECO:0000256" key="2">
    <source>
        <dbReference type="ARBA" id="ARBA00001946"/>
    </source>
</evidence>
<dbReference type="PANTHER" id="PTHR12318">
    <property type="entry name" value="TESTOSTERONE-REGULATED PROTEIN RP2"/>
    <property type="match status" value="1"/>
</dbReference>
<dbReference type="InterPro" id="IPR015797">
    <property type="entry name" value="NUDIX_hydrolase-like_dom_sf"/>
</dbReference>
<evidence type="ECO:0000256" key="6">
    <source>
        <dbReference type="ARBA" id="ARBA00023211"/>
    </source>
</evidence>
<name>A0ABS7P9H5_9SPHN</name>
<dbReference type="RefSeq" id="WP_222823490.1">
    <property type="nucleotide sequence ID" value="NZ_JAHWXP010000001.1"/>
</dbReference>
<evidence type="ECO:0000256" key="1">
    <source>
        <dbReference type="ARBA" id="ARBA00001936"/>
    </source>
</evidence>
<dbReference type="PANTHER" id="PTHR12318:SF0">
    <property type="entry name" value="ACYL-COENZYME A DIPHOSPHATASE NUDT19"/>
    <property type="match status" value="1"/>
</dbReference>
<proteinExistence type="predicted"/>
<comment type="cofactor">
    <cofactor evidence="2">
        <name>Mg(2+)</name>
        <dbReference type="ChEBI" id="CHEBI:18420"/>
    </cofactor>
</comment>
<dbReference type="PROSITE" id="PS51462">
    <property type="entry name" value="NUDIX"/>
    <property type="match status" value="1"/>
</dbReference>
<keyword evidence="9" id="KW-1185">Reference proteome</keyword>
<keyword evidence="6" id="KW-0464">Manganese</keyword>
<accession>A0ABS7P9H5</accession>
<keyword evidence="5" id="KW-0460">Magnesium</keyword>
<evidence type="ECO:0000313" key="9">
    <source>
        <dbReference type="Proteomes" id="UP000759298"/>
    </source>
</evidence>
<dbReference type="CDD" id="cd18870">
    <property type="entry name" value="NUDIX_AcylCoAdiphos_Nudt19"/>
    <property type="match status" value="1"/>
</dbReference>